<feature type="compositionally biased region" description="Basic and acidic residues" evidence="4">
    <location>
        <begin position="365"/>
        <end position="386"/>
    </location>
</feature>
<dbReference type="InterPro" id="IPR003959">
    <property type="entry name" value="ATPase_AAA_core"/>
</dbReference>
<dbReference type="PROSITE" id="PS00674">
    <property type="entry name" value="AAA"/>
    <property type="match status" value="1"/>
</dbReference>
<gene>
    <name evidence="6" type="ORF">DAKH74_041170</name>
</gene>
<dbReference type="Pfam" id="PF09336">
    <property type="entry name" value="Vps4_C"/>
    <property type="match status" value="1"/>
</dbReference>
<keyword evidence="7" id="KW-1185">Reference proteome</keyword>
<feature type="compositionally biased region" description="Polar residues" evidence="4">
    <location>
        <begin position="321"/>
        <end position="330"/>
    </location>
</feature>
<dbReference type="GO" id="GO:0016887">
    <property type="term" value="F:ATP hydrolysis activity"/>
    <property type="evidence" value="ECO:0007669"/>
    <property type="project" value="InterPro"/>
</dbReference>
<comment type="caution">
    <text evidence="6">The sequence shown here is derived from an EMBL/GenBank/DDBJ whole genome shotgun (WGS) entry which is preliminary data.</text>
</comment>
<feature type="domain" description="AAA+ ATPase" evidence="5">
    <location>
        <begin position="529"/>
        <end position="672"/>
    </location>
</feature>
<evidence type="ECO:0000256" key="3">
    <source>
        <dbReference type="ARBA" id="ARBA00022840"/>
    </source>
</evidence>
<evidence type="ECO:0000313" key="6">
    <source>
        <dbReference type="EMBL" id="GMM57501.1"/>
    </source>
</evidence>
<dbReference type="Gene3D" id="1.10.8.60">
    <property type="match status" value="1"/>
</dbReference>
<sequence length="777" mass="88186">MINEKFQVPGNLSLTQTLDLLYTIVQNQFANISNKITTEAKNDKSREELPNVYKELTSLLHYVNDGLKEVERYYNIPRWSSLTDNNESCKNKIEDFQIIGHDIRVSRRNLLESMKADTSQSSGNLVGQALSKEGETPKRSSKFFKGTGIQVSKLWGNNSKKNDKLQEEQEAHDKELIQKAAVIKERRDRESKALEEMRMQDEIKKTQRAKDVEEQQKKLMELEIEHKVKKQIMKKIDKKRENMTASEVLKSSSRNKSNDTSTARNNTLRSVPSNSSDSGRYTAEQGGRRSFDMTRHRLTHRKDAMHNSARARRTSRRSLDITRSSHTGDSSPPMAPSVEQNINKAALLAWSQHEQEGVTRVNLKPTDDIRQRKSKSSTDMKQEANKSRLQSQRTNPRARLVRSQSSRTPSNGKSKSEEKSKHLAKPTKLKPVQVKDKGKTPLPPPTIKQTANELQSIEGENVERSKDSIENIDGIDPAIIEQIKSNILDMDDEIHWDDVAGLTTVKTSLKEAVVYPFLRPDLFKGLREPIRGMLLFGPPGTGKTMIAKAIATESKSTFFNISASSLLSKYLGESEKLVKALFFMARKMAPSIIFIDEIDSILGNRSDNENESSRRIKTELLIQWSGLSKAAVNSSSSTDQRVLVLAATNLPWVIDDAARRRFSRRLYVPLPDDETRLYHLKRLLSHQTNNLSEEDLREIVQLTQGYSGSDLTALAKEAAMEPIRELGDRLMDVDFNNIRHVEKRDFITAMETVKKSVSPLSLARFDEWAKEYGSMGS</sequence>
<feature type="region of interest" description="Disordered" evidence="4">
    <location>
        <begin position="160"/>
        <end position="211"/>
    </location>
</feature>
<dbReference type="InterPro" id="IPR015415">
    <property type="entry name" value="Spast_Vps4_C"/>
</dbReference>
<dbReference type="Proteomes" id="UP001377567">
    <property type="component" value="Unassembled WGS sequence"/>
</dbReference>
<dbReference type="SUPFAM" id="SSF52540">
    <property type="entry name" value="P-loop containing nucleoside triphosphate hydrolases"/>
    <property type="match status" value="1"/>
</dbReference>
<feature type="compositionally biased region" description="Basic and acidic residues" evidence="4">
    <location>
        <begin position="286"/>
        <end position="305"/>
    </location>
</feature>
<evidence type="ECO:0000313" key="7">
    <source>
        <dbReference type="Proteomes" id="UP001377567"/>
    </source>
</evidence>
<feature type="region of interest" description="Disordered" evidence="4">
    <location>
        <begin position="235"/>
        <end position="337"/>
    </location>
</feature>
<feature type="region of interest" description="Disordered" evidence="4">
    <location>
        <begin position="355"/>
        <end position="448"/>
    </location>
</feature>
<evidence type="ECO:0000256" key="2">
    <source>
        <dbReference type="ARBA" id="ARBA00022741"/>
    </source>
</evidence>
<evidence type="ECO:0000256" key="1">
    <source>
        <dbReference type="ARBA" id="ARBA00006914"/>
    </source>
</evidence>
<dbReference type="SMART" id="SM00382">
    <property type="entry name" value="AAA"/>
    <property type="match status" value="1"/>
</dbReference>
<dbReference type="FunFam" id="1.10.8.60:FF:000022">
    <property type="entry name" value="Fidgetin like 1"/>
    <property type="match status" value="1"/>
</dbReference>
<dbReference type="InterPro" id="IPR003960">
    <property type="entry name" value="ATPase_AAA_CS"/>
</dbReference>
<accession>A0AAV5S257</accession>
<dbReference type="PANTHER" id="PTHR23074:SF81">
    <property type="entry name" value="26S PROTEASOME SUBUNIT YTA6-RELATED"/>
    <property type="match status" value="1"/>
</dbReference>
<dbReference type="CDD" id="cd19509">
    <property type="entry name" value="RecA-like_VPS4-like"/>
    <property type="match status" value="1"/>
</dbReference>
<organism evidence="6 7">
    <name type="scientific">Maudiozyma humilis</name>
    <name type="common">Sour dough yeast</name>
    <name type="synonym">Kazachstania humilis</name>
    <dbReference type="NCBI Taxonomy" id="51915"/>
    <lineage>
        <taxon>Eukaryota</taxon>
        <taxon>Fungi</taxon>
        <taxon>Dikarya</taxon>
        <taxon>Ascomycota</taxon>
        <taxon>Saccharomycotina</taxon>
        <taxon>Saccharomycetes</taxon>
        <taxon>Saccharomycetales</taxon>
        <taxon>Saccharomycetaceae</taxon>
        <taxon>Maudiozyma</taxon>
    </lineage>
</organism>
<dbReference type="FunFam" id="3.40.50.300:FF:000093">
    <property type="entry name" value="Fidgetin-like 1"/>
    <property type="match status" value="1"/>
</dbReference>
<protein>
    <submittedName>
        <fullName evidence="6">AAA family ATPase</fullName>
    </submittedName>
</protein>
<dbReference type="InterPro" id="IPR003593">
    <property type="entry name" value="AAA+_ATPase"/>
</dbReference>
<name>A0AAV5S257_MAUHU</name>
<keyword evidence="2" id="KW-0547">Nucleotide-binding</keyword>
<comment type="similarity">
    <text evidence="1">Belongs to the AAA ATPase family.</text>
</comment>
<dbReference type="PANTHER" id="PTHR23074">
    <property type="entry name" value="AAA DOMAIN-CONTAINING"/>
    <property type="match status" value="1"/>
</dbReference>
<evidence type="ECO:0000259" key="5">
    <source>
        <dbReference type="SMART" id="SM00382"/>
    </source>
</evidence>
<feature type="compositionally biased region" description="Polar residues" evidence="4">
    <location>
        <begin position="402"/>
        <end position="412"/>
    </location>
</feature>
<reference evidence="6 7" key="1">
    <citation type="journal article" date="2023" name="Elife">
        <title>Identification of key yeast species and microbe-microbe interactions impacting larval growth of Drosophila in the wild.</title>
        <authorList>
            <person name="Mure A."/>
            <person name="Sugiura Y."/>
            <person name="Maeda R."/>
            <person name="Honda K."/>
            <person name="Sakurai N."/>
            <person name="Takahashi Y."/>
            <person name="Watada M."/>
            <person name="Katoh T."/>
            <person name="Gotoh A."/>
            <person name="Gotoh Y."/>
            <person name="Taniguchi I."/>
            <person name="Nakamura K."/>
            <person name="Hayashi T."/>
            <person name="Katayama T."/>
            <person name="Uemura T."/>
            <person name="Hattori Y."/>
        </authorList>
    </citation>
    <scope>NUCLEOTIDE SEQUENCE [LARGE SCALE GENOMIC DNA]</scope>
    <source>
        <strain evidence="6 7">KH-74</strain>
    </source>
</reference>
<feature type="compositionally biased region" description="Polar residues" evidence="4">
    <location>
        <begin position="243"/>
        <end position="279"/>
    </location>
</feature>
<dbReference type="AlphaFoldDB" id="A0AAV5S257"/>
<dbReference type="Gene3D" id="3.40.50.300">
    <property type="entry name" value="P-loop containing nucleotide triphosphate hydrolases"/>
    <property type="match status" value="1"/>
</dbReference>
<evidence type="ECO:0000256" key="4">
    <source>
        <dbReference type="SAM" id="MobiDB-lite"/>
    </source>
</evidence>
<dbReference type="Pfam" id="PF17862">
    <property type="entry name" value="AAA_lid_3"/>
    <property type="match status" value="1"/>
</dbReference>
<proteinExistence type="inferred from homology"/>
<dbReference type="InterPro" id="IPR027417">
    <property type="entry name" value="P-loop_NTPase"/>
</dbReference>
<keyword evidence="3" id="KW-0067">ATP-binding</keyword>
<dbReference type="Pfam" id="PF00004">
    <property type="entry name" value="AAA"/>
    <property type="match status" value="1"/>
</dbReference>
<dbReference type="EMBL" id="BTGD01000013">
    <property type="protein sequence ID" value="GMM57501.1"/>
    <property type="molecule type" value="Genomic_DNA"/>
</dbReference>
<dbReference type="InterPro" id="IPR050304">
    <property type="entry name" value="MT-severing_AAA_ATPase"/>
</dbReference>
<dbReference type="InterPro" id="IPR041569">
    <property type="entry name" value="AAA_lid_3"/>
</dbReference>
<dbReference type="GO" id="GO:0005524">
    <property type="term" value="F:ATP binding"/>
    <property type="evidence" value="ECO:0007669"/>
    <property type="project" value="UniProtKB-KW"/>
</dbReference>